<proteinExistence type="predicted"/>
<evidence type="ECO:0000256" key="2">
    <source>
        <dbReference type="ARBA" id="ARBA00022692"/>
    </source>
</evidence>
<dbReference type="InterPro" id="IPR018463">
    <property type="entry name" value="Centromere_CenpF_N"/>
</dbReference>
<organism evidence="9 10">
    <name type="scientific">Chelydra serpentina</name>
    <name type="common">Snapping turtle</name>
    <name type="synonym">Testudo serpentina</name>
    <dbReference type="NCBI Taxonomy" id="8475"/>
    <lineage>
        <taxon>Eukaryota</taxon>
        <taxon>Metazoa</taxon>
        <taxon>Chordata</taxon>
        <taxon>Craniata</taxon>
        <taxon>Vertebrata</taxon>
        <taxon>Euteleostomi</taxon>
        <taxon>Archelosauria</taxon>
        <taxon>Testudinata</taxon>
        <taxon>Testudines</taxon>
        <taxon>Cryptodira</taxon>
        <taxon>Durocryptodira</taxon>
        <taxon>Americhelydia</taxon>
        <taxon>Chelydroidea</taxon>
        <taxon>Chelydridae</taxon>
        <taxon>Chelydra</taxon>
    </lineage>
</organism>
<keyword evidence="3 7" id="KW-1133">Transmembrane helix</keyword>
<dbReference type="Pfam" id="PF10481">
    <property type="entry name" value="CENP-F_N"/>
    <property type="match status" value="1"/>
</dbReference>
<feature type="coiled-coil region" evidence="6">
    <location>
        <begin position="404"/>
        <end position="438"/>
    </location>
</feature>
<feature type="transmembrane region" description="Helical" evidence="7">
    <location>
        <begin position="140"/>
        <end position="164"/>
    </location>
</feature>
<dbReference type="PANTHER" id="PTHR15146">
    <property type="entry name" value="INTEGRAL MEMBRANE PROTEIN GPR137"/>
    <property type="match status" value="1"/>
</dbReference>
<evidence type="ECO:0000256" key="5">
    <source>
        <dbReference type="ARBA" id="ARBA00023228"/>
    </source>
</evidence>
<feature type="domain" description="Centromere protein Cenp-F N-terminal" evidence="8">
    <location>
        <begin position="385"/>
        <end position="440"/>
    </location>
</feature>
<dbReference type="AlphaFoldDB" id="A0A8C3XME2"/>
<reference evidence="9" key="1">
    <citation type="submission" date="2025-08" db="UniProtKB">
        <authorList>
            <consortium name="Ensembl"/>
        </authorList>
    </citation>
    <scope>IDENTIFICATION</scope>
</reference>
<accession>A0A8C3XME2</accession>
<evidence type="ECO:0000259" key="8">
    <source>
        <dbReference type="Pfam" id="PF10481"/>
    </source>
</evidence>
<keyword evidence="2 7" id="KW-0812">Transmembrane</keyword>
<dbReference type="InterPro" id="IPR029723">
    <property type="entry name" value="GPR137"/>
</dbReference>
<dbReference type="PANTHER" id="PTHR15146:SF5">
    <property type="entry name" value="INTEGRAL MEMBRANE PROTEIN GPR137"/>
    <property type="match status" value="1"/>
</dbReference>
<feature type="transmembrane region" description="Helical" evidence="7">
    <location>
        <begin position="96"/>
        <end position="120"/>
    </location>
</feature>
<feature type="transmembrane region" description="Helical" evidence="7">
    <location>
        <begin position="276"/>
        <end position="298"/>
    </location>
</feature>
<evidence type="ECO:0000256" key="4">
    <source>
        <dbReference type="ARBA" id="ARBA00023136"/>
    </source>
</evidence>
<feature type="transmembrane region" description="Helical" evidence="7">
    <location>
        <begin position="31"/>
        <end position="52"/>
    </location>
</feature>
<dbReference type="GO" id="GO:0045671">
    <property type="term" value="P:negative regulation of osteoclast differentiation"/>
    <property type="evidence" value="ECO:0007669"/>
    <property type="project" value="TreeGrafter"/>
</dbReference>
<name>A0A8C3XME2_CHESE</name>
<dbReference type="Proteomes" id="UP000694403">
    <property type="component" value="Unplaced"/>
</dbReference>
<dbReference type="CDD" id="cd21474">
    <property type="entry name" value="7tm_GPR137A"/>
    <property type="match status" value="1"/>
</dbReference>
<keyword evidence="4 7" id="KW-0472">Membrane</keyword>
<dbReference type="GO" id="GO:0010506">
    <property type="term" value="P:regulation of autophagy"/>
    <property type="evidence" value="ECO:0007669"/>
    <property type="project" value="TreeGrafter"/>
</dbReference>
<dbReference type="Ensembl" id="ENSCSRT00000009028.1">
    <property type="protein sequence ID" value="ENSCSRP00000008727.1"/>
    <property type="gene ID" value="ENSCSRG00000006516.1"/>
</dbReference>
<evidence type="ECO:0000313" key="9">
    <source>
        <dbReference type="Ensembl" id="ENSCSRP00000008727.1"/>
    </source>
</evidence>
<sequence length="484" mass="53270">MEQAASNLTVIVPAQRLTPAFPPAVKLGLTALYTALYALLFLSVYVQLWLVLLYRHKKLSYQTVFLFLCLLWATLRTTLFSFYFKNTLKANQLGPFLYWLLYCCPVCLQFFTLTLMNLYFAQVVFKAKAKYHPNMTKGLLAVRGACLGASLLFLAVNVACAFVVRLGRAEPWAVVLTRVLINDSLFVLGAITLALCLCLVARGSPSTSLYLQAKGTTVCQTAAMGGTMVLLHASRACYNLVALALSSHTRLDSFDYDWYNVSDQADLITDLGDQGYLVFGLILFVWELLPTALLVGFFRVHRPPQDLPGRPTGQRQLVWSHWPDWEGSGLAGRAAPHNSPALLPGHCAGQPPSQPLLHPTDLASVLGASSRGWRGPALGRGEGAMSWPGEAWQEGLPARALQGVRELEQRLEWANKERVQKQAQLDTLEAALHKQRQKVHGCPPHPSPPCWGVAPREGSPWLPAGQAPLCLSQWPCCRAFAPAP</sequence>
<feature type="transmembrane region" description="Helical" evidence="7">
    <location>
        <begin position="184"/>
        <end position="201"/>
    </location>
</feature>
<evidence type="ECO:0000256" key="3">
    <source>
        <dbReference type="ARBA" id="ARBA00022989"/>
    </source>
</evidence>
<protein>
    <submittedName>
        <fullName evidence="9">G protein-coupled receptor 137</fullName>
    </submittedName>
</protein>
<dbReference type="GO" id="GO:0005765">
    <property type="term" value="C:lysosomal membrane"/>
    <property type="evidence" value="ECO:0007669"/>
    <property type="project" value="UniProtKB-SubCell"/>
</dbReference>
<feature type="transmembrane region" description="Helical" evidence="7">
    <location>
        <begin position="64"/>
        <end position="84"/>
    </location>
</feature>
<evidence type="ECO:0000256" key="7">
    <source>
        <dbReference type="SAM" id="Phobius"/>
    </source>
</evidence>
<dbReference type="GO" id="GO:1904263">
    <property type="term" value="P:positive regulation of TORC1 signaling"/>
    <property type="evidence" value="ECO:0007669"/>
    <property type="project" value="TreeGrafter"/>
</dbReference>
<evidence type="ECO:0000256" key="6">
    <source>
        <dbReference type="SAM" id="Coils"/>
    </source>
</evidence>
<evidence type="ECO:0000313" key="10">
    <source>
        <dbReference type="Proteomes" id="UP000694403"/>
    </source>
</evidence>
<keyword evidence="10" id="KW-1185">Reference proteome</keyword>
<evidence type="ECO:0000256" key="1">
    <source>
        <dbReference type="ARBA" id="ARBA00004155"/>
    </source>
</evidence>
<dbReference type="GO" id="GO:0045779">
    <property type="term" value="P:negative regulation of bone resorption"/>
    <property type="evidence" value="ECO:0007669"/>
    <property type="project" value="TreeGrafter"/>
</dbReference>
<keyword evidence="6" id="KW-0175">Coiled coil</keyword>
<keyword evidence="5" id="KW-0458">Lysosome</keyword>
<comment type="subcellular location">
    <subcellularLocation>
        <location evidence="1">Lysosome membrane</location>
        <topology evidence="1">Multi-pass membrane protein</topology>
    </subcellularLocation>
</comment>
<reference evidence="9" key="2">
    <citation type="submission" date="2025-09" db="UniProtKB">
        <authorList>
            <consortium name="Ensembl"/>
        </authorList>
    </citation>
    <scope>IDENTIFICATION</scope>
</reference>